<dbReference type="GO" id="GO:0006450">
    <property type="term" value="P:regulation of translational fidelity"/>
    <property type="evidence" value="ECO:0007669"/>
    <property type="project" value="TreeGrafter"/>
</dbReference>
<dbReference type="InterPro" id="IPR006070">
    <property type="entry name" value="Sua5-like_dom"/>
</dbReference>
<dbReference type="GO" id="GO:0003725">
    <property type="term" value="F:double-stranded RNA binding"/>
    <property type="evidence" value="ECO:0007669"/>
    <property type="project" value="InterPro"/>
</dbReference>
<dbReference type="HAMAP" id="MF_01852">
    <property type="entry name" value="TsaC"/>
    <property type="match status" value="1"/>
</dbReference>
<evidence type="ECO:0000256" key="7">
    <source>
        <dbReference type="ARBA" id="ARBA00022840"/>
    </source>
</evidence>
<dbReference type="GO" id="GO:0002949">
    <property type="term" value="P:tRNA threonylcarbamoyladenosine modification"/>
    <property type="evidence" value="ECO:0007669"/>
    <property type="project" value="UniProtKB-UniRule"/>
</dbReference>
<dbReference type="InterPro" id="IPR017945">
    <property type="entry name" value="DHBP_synth_RibB-like_a/b_dom"/>
</dbReference>
<dbReference type="Proteomes" id="UP001139095">
    <property type="component" value="Unassembled WGS sequence"/>
</dbReference>
<comment type="subcellular location">
    <subcellularLocation>
        <location evidence="1 9">Cytoplasm</location>
    </subcellularLocation>
</comment>
<evidence type="ECO:0000256" key="5">
    <source>
        <dbReference type="ARBA" id="ARBA00022695"/>
    </source>
</evidence>
<dbReference type="SUPFAM" id="SSF55821">
    <property type="entry name" value="YrdC/RibB"/>
    <property type="match status" value="1"/>
</dbReference>
<evidence type="ECO:0000256" key="1">
    <source>
        <dbReference type="ARBA" id="ARBA00004496"/>
    </source>
</evidence>
<feature type="domain" description="YrdC-like" evidence="10">
    <location>
        <begin position="4"/>
        <end position="185"/>
    </location>
</feature>
<keyword evidence="3 9" id="KW-0808">Transferase</keyword>
<keyword evidence="4 9" id="KW-0819">tRNA processing</keyword>
<dbReference type="GO" id="GO:0061710">
    <property type="term" value="F:L-threonylcarbamoyladenylate synthase"/>
    <property type="evidence" value="ECO:0007669"/>
    <property type="project" value="UniProtKB-EC"/>
</dbReference>
<evidence type="ECO:0000259" key="10">
    <source>
        <dbReference type="PROSITE" id="PS51163"/>
    </source>
</evidence>
<keyword evidence="7 9" id="KW-0067">ATP-binding</keyword>
<comment type="function">
    <text evidence="9">Required for the formation of a threonylcarbamoyl group on adenosine at position 37 (t(6)A37) in tRNAs that read codons beginning with adenine. Catalyzes the conversion of L-threonine, HCO(3)(-)/CO(2) and ATP to give threonylcarbamoyl-AMP (TC-AMP) as the acyladenylate intermediate, with the release of diphosphate.</text>
</comment>
<keyword evidence="5 9" id="KW-0548">Nucleotidyltransferase</keyword>
<evidence type="ECO:0000313" key="11">
    <source>
        <dbReference type="EMBL" id="MCB5161215.1"/>
    </source>
</evidence>
<dbReference type="RefSeq" id="WP_226753592.1">
    <property type="nucleotide sequence ID" value="NZ_JAJATW010000004.1"/>
</dbReference>
<accession>A0A9X1LEI4</accession>
<name>A0A9X1LEI4_9GAMM</name>
<comment type="catalytic activity">
    <reaction evidence="8 9">
        <text>L-threonine + hydrogencarbonate + ATP = L-threonylcarbamoyladenylate + diphosphate + H2O</text>
        <dbReference type="Rhea" id="RHEA:36407"/>
        <dbReference type="ChEBI" id="CHEBI:15377"/>
        <dbReference type="ChEBI" id="CHEBI:17544"/>
        <dbReference type="ChEBI" id="CHEBI:30616"/>
        <dbReference type="ChEBI" id="CHEBI:33019"/>
        <dbReference type="ChEBI" id="CHEBI:57926"/>
        <dbReference type="ChEBI" id="CHEBI:73682"/>
        <dbReference type="EC" id="2.7.7.87"/>
    </reaction>
</comment>
<proteinExistence type="inferred from homology"/>
<evidence type="ECO:0000256" key="8">
    <source>
        <dbReference type="ARBA" id="ARBA00048366"/>
    </source>
</evidence>
<dbReference type="PANTHER" id="PTHR17490:SF18">
    <property type="entry name" value="THREONYLCARBAMOYL-AMP SYNTHASE"/>
    <property type="match status" value="1"/>
</dbReference>
<dbReference type="EMBL" id="JAJATW010000004">
    <property type="protein sequence ID" value="MCB5161215.1"/>
    <property type="molecule type" value="Genomic_DNA"/>
</dbReference>
<dbReference type="Pfam" id="PF01300">
    <property type="entry name" value="Sua5_yciO_yrdC"/>
    <property type="match status" value="1"/>
</dbReference>
<gene>
    <name evidence="9" type="primary">tsaC</name>
    <name evidence="11" type="ORF">LG368_04790</name>
</gene>
<dbReference type="PANTHER" id="PTHR17490">
    <property type="entry name" value="SUA5"/>
    <property type="match status" value="1"/>
</dbReference>
<dbReference type="InterPro" id="IPR023535">
    <property type="entry name" value="TC-AMP_synthase"/>
</dbReference>
<evidence type="ECO:0000256" key="3">
    <source>
        <dbReference type="ARBA" id="ARBA00022679"/>
    </source>
</evidence>
<dbReference type="AlphaFoldDB" id="A0A9X1LEI4"/>
<keyword evidence="2 9" id="KW-0963">Cytoplasm</keyword>
<comment type="caution">
    <text evidence="11">The sequence shown here is derived from an EMBL/GenBank/DDBJ whole genome shotgun (WGS) entry which is preliminary data.</text>
</comment>
<keyword evidence="12" id="KW-1185">Reference proteome</keyword>
<keyword evidence="6 9" id="KW-0547">Nucleotide-binding</keyword>
<dbReference type="GO" id="GO:0005737">
    <property type="term" value="C:cytoplasm"/>
    <property type="evidence" value="ECO:0007669"/>
    <property type="project" value="UniProtKB-SubCell"/>
</dbReference>
<comment type="similarity">
    <text evidence="9">Belongs to the SUA5 family. TsaC subfamily.</text>
</comment>
<dbReference type="Gene3D" id="3.90.870.10">
    <property type="entry name" value="DHBP synthase"/>
    <property type="match status" value="1"/>
</dbReference>
<reference evidence="11" key="1">
    <citation type="submission" date="2021-10" db="EMBL/GenBank/DDBJ databases">
        <title>Marinomonas pontica sp. nov., isolated from the Black Sea.</title>
        <authorList>
            <person name="Zhao L.-H."/>
            <person name="Xue J.-H."/>
        </authorList>
    </citation>
    <scope>NUCLEOTIDE SEQUENCE</scope>
    <source>
        <strain evidence="11">E8</strain>
    </source>
</reference>
<evidence type="ECO:0000256" key="9">
    <source>
        <dbReference type="HAMAP-Rule" id="MF_01852"/>
    </source>
</evidence>
<dbReference type="InterPro" id="IPR050156">
    <property type="entry name" value="TC-AMP_synthase_SUA5"/>
</dbReference>
<sequence length="185" mass="19654">MQLITSVTQLADIIRQGGVVAYPTEAVWGLGCDPFNHAAVERILKIKDRPESKGLILVAGAEQHLTPWLTSLDKEAAKRLVSINTIPTSWVVPDTSTTPAWVRGAHHSVAIRLSQHQPVQALCQAFGGVLVSTSANPAGLAPALSAQAVADYFGDKIDAIFDAPLGQASQPSQVKDILTGQLFRA</sequence>
<evidence type="ECO:0000256" key="6">
    <source>
        <dbReference type="ARBA" id="ARBA00022741"/>
    </source>
</evidence>
<evidence type="ECO:0000313" key="12">
    <source>
        <dbReference type="Proteomes" id="UP001139095"/>
    </source>
</evidence>
<evidence type="ECO:0000256" key="4">
    <source>
        <dbReference type="ARBA" id="ARBA00022694"/>
    </source>
</evidence>
<dbReference type="EC" id="2.7.7.87" evidence="9"/>
<dbReference type="GO" id="GO:0000049">
    <property type="term" value="F:tRNA binding"/>
    <property type="evidence" value="ECO:0007669"/>
    <property type="project" value="TreeGrafter"/>
</dbReference>
<dbReference type="PROSITE" id="PS51163">
    <property type="entry name" value="YRDC"/>
    <property type="match status" value="1"/>
</dbReference>
<protein>
    <recommendedName>
        <fullName evidence="9">Threonylcarbamoyl-AMP synthase</fullName>
        <shortName evidence="9">TC-AMP synthase</shortName>
        <ecNumber evidence="9">2.7.7.87</ecNumber>
    </recommendedName>
    <alternativeName>
        <fullName evidence="9">L-threonylcarbamoyladenylate synthase</fullName>
    </alternativeName>
    <alternativeName>
        <fullName evidence="9">t(6)A37 threonylcarbamoyladenosine biosynthesis protein TsaC</fullName>
    </alternativeName>
    <alternativeName>
        <fullName evidence="9">tRNA threonylcarbamoyladenosine biosynthesis protein TsaC</fullName>
    </alternativeName>
</protein>
<organism evidence="11 12">
    <name type="scientific">Marinomonas algarum</name>
    <dbReference type="NCBI Taxonomy" id="2883105"/>
    <lineage>
        <taxon>Bacteria</taxon>
        <taxon>Pseudomonadati</taxon>
        <taxon>Pseudomonadota</taxon>
        <taxon>Gammaproteobacteria</taxon>
        <taxon>Oceanospirillales</taxon>
        <taxon>Oceanospirillaceae</taxon>
        <taxon>Marinomonas</taxon>
    </lineage>
</organism>
<dbReference type="GO" id="GO:0005524">
    <property type="term" value="F:ATP binding"/>
    <property type="evidence" value="ECO:0007669"/>
    <property type="project" value="UniProtKB-UniRule"/>
</dbReference>
<evidence type="ECO:0000256" key="2">
    <source>
        <dbReference type="ARBA" id="ARBA00022490"/>
    </source>
</evidence>